<dbReference type="AlphaFoldDB" id="R2VIR7"/>
<dbReference type="Pfam" id="PF12681">
    <property type="entry name" value="Glyoxalase_2"/>
    <property type="match status" value="1"/>
</dbReference>
<reference evidence="3 5" key="2">
    <citation type="submission" date="2013-03" db="EMBL/GenBank/DDBJ databases">
        <title>The Genome Sequence of Enterococcus gilvus ATCC BAA-350 (PacBio/Illumina hybrid assembly).</title>
        <authorList>
            <consortium name="The Broad Institute Genomics Platform"/>
            <consortium name="The Broad Institute Genome Sequencing Center for Infectious Disease"/>
            <person name="Earl A."/>
            <person name="Russ C."/>
            <person name="Gilmore M."/>
            <person name="Surin D."/>
            <person name="Walker B."/>
            <person name="Young S."/>
            <person name="Zeng Q."/>
            <person name="Gargeya S."/>
            <person name="Fitzgerald M."/>
            <person name="Haas B."/>
            <person name="Abouelleil A."/>
            <person name="Allen A.W."/>
            <person name="Alvarado L."/>
            <person name="Arachchi H.M."/>
            <person name="Berlin A.M."/>
            <person name="Chapman S.B."/>
            <person name="Gainer-Dewar J."/>
            <person name="Goldberg J."/>
            <person name="Griggs A."/>
            <person name="Gujja S."/>
            <person name="Hansen M."/>
            <person name="Howarth C."/>
            <person name="Imamovic A."/>
            <person name="Ireland A."/>
            <person name="Larimer J."/>
            <person name="McCowan C."/>
            <person name="Murphy C."/>
            <person name="Pearson M."/>
            <person name="Poon T.W."/>
            <person name="Priest M."/>
            <person name="Roberts A."/>
            <person name="Saif S."/>
            <person name="Shea T."/>
            <person name="Sisk P."/>
            <person name="Sykes S."/>
            <person name="Wortman J."/>
            <person name="Nusbaum C."/>
            <person name="Birren B."/>
        </authorList>
    </citation>
    <scope>NUCLEOTIDE SEQUENCE [LARGE SCALE GENOMIC DNA]</scope>
    <source>
        <strain evidence="3 5">ATCC BAA-350</strain>
    </source>
</reference>
<keyword evidence="5" id="KW-1185">Reference proteome</keyword>
<dbReference type="EMBL" id="ASWH01000002">
    <property type="protein sequence ID" value="EOW79506.1"/>
    <property type="molecule type" value="Genomic_DNA"/>
</dbReference>
<dbReference type="PROSITE" id="PS51819">
    <property type="entry name" value="VOC"/>
    <property type="match status" value="1"/>
</dbReference>
<dbReference type="InterPro" id="IPR029068">
    <property type="entry name" value="Glyas_Bleomycin-R_OHBP_Dase"/>
</dbReference>
<evidence type="ECO:0000313" key="5">
    <source>
        <dbReference type="Proteomes" id="UP000014160"/>
    </source>
</evidence>
<dbReference type="OrthoDB" id="9815599at2"/>
<dbReference type="Proteomes" id="UP000014160">
    <property type="component" value="Unassembled WGS sequence"/>
</dbReference>
<dbReference type="eggNOG" id="COG0346">
    <property type="taxonomic scope" value="Bacteria"/>
</dbReference>
<reference evidence="2 4" key="1">
    <citation type="submission" date="2013-02" db="EMBL/GenBank/DDBJ databases">
        <title>The Genome Sequence of Enterococcus gilvus ATCC BAA-350.</title>
        <authorList>
            <consortium name="The Broad Institute Genome Sequencing Platform"/>
            <consortium name="The Broad Institute Genome Sequencing Center for Infectious Disease"/>
            <person name="Earl A.M."/>
            <person name="Gilmore M.S."/>
            <person name="Lebreton F."/>
            <person name="Walker B."/>
            <person name="Young S.K."/>
            <person name="Zeng Q."/>
            <person name="Gargeya S."/>
            <person name="Fitzgerald M."/>
            <person name="Haas B."/>
            <person name="Abouelleil A."/>
            <person name="Alvarado L."/>
            <person name="Arachchi H.M."/>
            <person name="Berlin A.M."/>
            <person name="Chapman S.B."/>
            <person name="Dewar J."/>
            <person name="Goldberg J."/>
            <person name="Griggs A."/>
            <person name="Gujja S."/>
            <person name="Hansen M."/>
            <person name="Howarth C."/>
            <person name="Imamovic A."/>
            <person name="Larimer J."/>
            <person name="McCowan C."/>
            <person name="Murphy C."/>
            <person name="Neiman D."/>
            <person name="Pearson M."/>
            <person name="Priest M."/>
            <person name="Roberts A."/>
            <person name="Saif S."/>
            <person name="Shea T."/>
            <person name="Sisk P."/>
            <person name="Sykes S."/>
            <person name="Wortman J."/>
            <person name="Nusbaum C."/>
            <person name="Birren B."/>
        </authorList>
    </citation>
    <scope>NUCLEOTIDE SEQUENCE [LARGE SCALE GENOMIC DNA]</scope>
    <source>
        <strain evidence="2 4">ATCC BAA-350</strain>
    </source>
</reference>
<evidence type="ECO:0000259" key="1">
    <source>
        <dbReference type="PROSITE" id="PS51819"/>
    </source>
</evidence>
<dbReference type="PATRIC" id="fig|1158614.3.peg.740"/>
<dbReference type="HOGENOM" id="CLU_105776_0_0_9"/>
<sequence length="157" mass="18041">MTYKGSLVAVQDIEKAKDFYQTVLGLEVMVDAGVHVQLTGGLFLQTVDTWAEFIHKKEDEITLENNASELYFEVDDMDDFIKLLENRSDIEYLHPVVEHSWGQRAVRFYDLDRHIIEVAEAIAMVVKRFIDSGLTIDETADRTGVEPRYIKSTLDQL</sequence>
<feature type="domain" description="VOC" evidence="1">
    <location>
        <begin position="1"/>
        <end position="121"/>
    </location>
</feature>
<dbReference type="InterPro" id="IPR025870">
    <property type="entry name" value="Glyoxalase-like_dom"/>
</dbReference>
<proteinExistence type="predicted"/>
<dbReference type="Gene3D" id="3.10.180.10">
    <property type="entry name" value="2,3-Dihydroxybiphenyl 1,2-Dioxygenase, domain 1"/>
    <property type="match status" value="1"/>
</dbReference>
<dbReference type="EMBL" id="AJDQ01000004">
    <property type="protein sequence ID" value="EOI57740.1"/>
    <property type="molecule type" value="Genomic_DNA"/>
</dbReference>
<gene>
    <name evidence="3" type="ORF">I592_03646</name>
    <name evidence="2" type="ORF">UKC_00715</name>
</gene>
<organism evidence="2 4">
    <name type="scientific">Enterococcus gilvus ATCC BAA-350</name>
    <dbReference type="NCBI Taxonomy" id="1158614"/>
    <lineage>
        <taxon>Bacteria</taxon>
        <taxon>Bacillati</taxon>
        <taxon>Bacillota</taxon>
        <taxon>Bacilli</taxon>
        <taxon>Lactobacillales</taxon>
        <taxon>Enterococcaceae</taxon>
        <taxon>Enterococcus</taxon>
    </lineage>
</organism>
<protein>
    <recommendedName>
        <fullName evidence="1">VOC domain-containing protein</fullName>
    </recommendedName>
</protein>
<dbReference type="RefSeq" id="WP_010779164.1">
    <property type="nucleotide sequence ID" value="NZ_ASWH01000002.1"/>
</dbReference>
<evidence type="ECO:0000313" key="4">
    <source>
        <dbReference type="Proteomes" id="UP000013750"/>
    </source>
</evidence>
<comment type="caution">
    <text evidence="2">The sequence shown here is derived from an EMBL/GenBank/DDBJ whole genome shotgun (WGS) entry which is preliminary data.</text>
</comment>
<name>R2VIR7_9ENTE</name>
<evidence type="ECO:0000313" key="3">
    <source>
        <dbReference type="EMBL" id="EOW79506.1"/>
    </source>
</evidence>
<dbReference type="InterPro" id="IPR037523">
    <property type="entry name" value="VOC_core"/>
</dbReference>
<accession>R2VIR7</accession>
<dbReference type="SUPFAM" id="SSF54593">
    <property type="entry name" value="Glyoxalase/Bleomycin resistance protein/Dihydroxybiphenyl dioxygenase"/>
    <property type="match status" value="1"/>
</dbReference>
<dbReference type="Proteomes" id="UP000013750">
    <property type="component" value="Unassembled WGS sequence"/>
</dbReference>
<evidence type="ECO:0000313" key="2">
    <source>
        <dbReference type="EMBL" id="EOI57740.1"/>
    </source>
</evidence>